<dbReference type="AlphaFoldDB" id="A0AAD9R6Q8"/>
<dbReference type="EMBL" id="JARQWQ010000001">
    <property type="protein sequence ID" value="KAK2574177.1"/>
    <property type="molecule type" value="Genomic_DNA"/>
</dbReference>
<dbReference type="Gene3D" id="1.10.287.70">
    <property type="match status" value="2"/>
</dbReference>
<dbReference type="GO" id="GO:0005216">
    <property type="term" value="F:monoatomic ion channel activity"/>
    <property type="evidence" value="ECO:0007669"/>
    <property type="project" value="InterPro"/>
</dbReference>
<organism evidence="7 8">
    <name type="scientific">Acropora cervicornis</name>
    <name type="common">Staghorn coral</name>
    <dbReference type="NCBI Taxonomy" id="6130"/>
    <lineage>
        <taxon>Eukaryota</taxon>
        <taxon>Metazoa</taxon>
        <taxon>Cnidaria</taxon>
        <taxon>Anthozoa</taxon>
        <taxon>Hexacorallia</taxon>
        <taxon>Scleractinia</taxon>
        <taxon>Astrocoeniina</taxon>
        <taxon>Acroporidae</taxon>
        <taxon>Acropora</taxon>
    </lineage>
</organism>
<keyword evidence="2 5" id="KW-0812">Transmembrane</keyword>
<keyword evidence="4 5" id="KW-0472">Membrane</keyword>
<keyword evidence="3 5" id="KW-1133">Transmembrane helix</keyword>
<dbReference type="Pfam" id="PF00520">
    <property type="entry name" value="Ion_trans"/>
    <property type="match status" value="2"/>
</dbReference>
<dbReference type="SUPFAM" id="SSF81324">
    <property type="entry name" value="Voltage-gated potassium channels"/>
    <property type="match status" value="2"/>
</dbReference>
<dbReference type="PANTHER" id="PTHR46474">
    <property type="entry name" value="TWO PORE CALCIUM CHANNEL PROTEIN 1"/>
    <property type="match status" value="1"/>
</dbReference>
<dbReference type="GO" id="GO:0005765">
    <property type="term" value="C:lysosomal membrane"/>
    <property type="evidence" value="ECO:0007669"/>
    <property type="project" value="InterPro"/>
</dbReference>
<feature type="transmembrane region" description="Helical" evidence="5">
    <location>
        <begin position="60"/>
        <end position="78"/>
    </location>
</feature>
<feature type="transmembrane region" description="Helical" evidence="5">
    <location>
        <begin position="225"/>
        <end position="242"/>
    </location>
</feature>
<dbReference type="FunFam" id="1.10.287.70:FF:000062">
    <property type="entry name" value="Two pore calcium channel protein 1"/>
    <property type="match status" value="1"/>
</dbReference>
<evidence type="ECO:0000256" key="4">
    <source>
        <dbReference type="ARBA" id="ARBA00023136"/>
    </source>
</evidence>
<dbReference type="Gene3D" id="1.20.120.350">
    <property type="entry name" value="Voltage-gated potassium channels. Chain C"/>
    <property type="match status" value="1"/>
</dbReference>
<dbReference type="GO" id="GO:0010008">
    <property type="term" value="C:endosome membrane"/>
    <property type="evidence" value="ECO:0007669"/>
    <property type="project" value="TreeGrafter"/>
</dbReference>
<keyword evidence="8" id="KW-1185">Reference proteome</keyword>
<name>A0AAD9R6Q8_ACRCE</name>
<dbReference type="PANTHER" id="PTHR46474:SF1">
    <property type="entry name" value="TWO PORE CHANNEL PROTEIN 1"/>
    <property type="match status" value="1"/>
</dbReference>
<evidence type="ECO:0000313" key="7">
    <source>
        <dbReference type="EMBL" id="KAK2574177.1"/>
    </source>
</evidence>
<reference evidence="7" key="2">
    <citation type="journal article" date="2023" name="Science">
        <title>Genomic signatures of disease resistance in endangered staghorn corals.</title>
        <authorList>
            <person name="Vollmer S.V."/>
            <person name="Selwyn J.D."/>
            <person name="Despard B.A."/>
            <person name="Roesel C.L."/>
        </authorList>
    </citation>
    <scope>NUCLEOTIDE SEQUENCE</scope>
    <source>
        <strain evidence="7">K2</strain>
    </source>
</reference>
<dbReference type="InterPro" id="IPR027359">
    <property type="entry name" value="Volt_channel_dom_sf"/>
</dbReference>
<feature type="transmembrane region" description="Helical" evidence="5">
    <location>
        <begin position="558"/>
        <end position="576"/>
    </location>
</feature>
<protein>
    <submittedName>
        <fullName evidence="7">Two pore calcium channel protein 1</fullName>
    </submittedName>
</protein>
<evidence type="ECO:0000256" key="5">
    <source>
        <dbReference type="SAM" id="Phobius"/>
    </source>
</evidence>
<feature type="transmembrane region" description="Helical" evidence="5">
    <location>
        <begin position="254"/>
        <end position="282"/>
    </location>
</feature>
<dbReference type="InterPro" id="IPR028801">
    <property type="entry name" value="TPC1_animal"/>
</dbReference>
<evidence type="ECO:0000256" key="1">
    <source>
        <dbReference type="ARBA" id="ARBA00004141"/>
    </source>
</evidence>
<feature type="transmembrane region" description="Helical" evidence="5">
    <location>
        <begin position="132"/>
        <end position="151"/>
    </location>
</feature>
<feature type="transmembrane region" description="Helical" evidence="5">
    <location>
        <begin position="378"/>
        <end position="403"/>
    </location>
</feature>
<dbReference type="Proteomes" id="UP001249851">
    <property type="component" value="Unassembled WGS sequence"/>
</dbReference>
<sequence>MDASPGQAFQREEDIARRQLTAYIYQDAAIYLQEGKNNDRFDTHPTHETIRWYRIVHSSFFYVLDLMVALLLLLLGLTEKPASEKEQEDDLLTLPVSVHGSVEVLLLSLVVLGLGFKLKWQGAKAFFMHKRTLLKVTVLVVMYVEAITVLLRGQNHVRVTRALRPLFLIDTHYCYGVRRVLRQILLSLPPILDMLVLLLFIMTIFAMLGFYLFSGNEKDEYFTTFWRSFISLFVLLTTANYPDVMMPSYHHLRWSALFFIIYISVVLYFLMNLLLAVVYDAFTNTEEQKFMKLFLHKRYAVRKAHKQLCDEFHPNSISWQHFAGLMEFFKSSSMFGEISHVQNIEYQSHRISEVTEHYNQWYICLKSWKYLYKTVKDAVIALNGISFIVDIILFSIYTAEAFLKIVGFGLRKYFLSGWNVFDFLVTFFGVIGAISPTSFSYIVCIRPLRLLLLFKLKKRYRDVFETVVIVLPRMLRMALVIILLYYSFGIIGIECFSGLPLRNCCPNTSFGAEFEEGGYYYLNHFNDLLHSYVTLFELTVVNNWFIIMEGTVFVTSDWARIYFMSFYIVTMVKFIGKRPKTKMDLSLKMYKDGVEKWIQSERVVDHADSSAHVSNKEEAQSIPLTTITANGSGVDMGAGTDGLSFKEVNATADENRESETRI</sequence>
<comment type="caution">
    <text evidence="7">The sequence shown here is derived from an EMBL/GenBank/DDBJ whole genome shotgun (WGS) entry which is preliminary data.</text>
</comment>
<evidence type="ECO:0000259" key="6">
    <source>
        <dbReference type="Pfam" id="PF00520"/>
    </source>
</evidence>
<feature type="domain" description="Ion transport" evidence="6">
    <location>
        <begin position="93"/>
        <end position="289"/>
    </location>
</feature>
<feature type="transmembrane region" description="Helical" evidence="5">
    <location>
        <begin position="423"/>
        <end position="445"/>
    </location>
</feature>
<feature type="transmembrane region" description="Helical" evidence="5">
    <location>
        <begin position="98"/>
        <end position="120"/>
    </location>
</feature>
<dbReference type="InterPro" id="IPR005821">
    <property type="entry name" value="Ion_trans_dom"/>
</dbReference>
<feature type="transmembrane region" description="Helical" evidence="5">
    <location>
        <begin position="191"/>
        <end position="213"/>
    </location>
</feature>
<evidence type="ECO:0000256" key="3">
    <source>
        <dbReference type="ARBA" id="ARBA00022989"/>
    </source>
</evidence>
<evidence type="ECO:0000256" key="2">
    <source>
        <dbReference type="ARBA" id="ARBA00022692"/>
    </source>
</evidence>
<dbReference type="GO" id="GO:0022832">
    <property type="term" value="F:voltage-gated channel activity"/>
    <property type="evidence" value="ECO:0007669"/>
    <property type="project" value="InterPro"/>
</dbReference>
<proteinExistence type="predicted"/>
<accession>A0AAD9R6Q8</accession>
<feature type="domain" description="Ion transport" evidence="6">
    <location>
        <begin position="382"/>
        <end position="572"/>
    </location>
</feature>
<evidence type="ECO:0000313" key="8">
    <source>
        <dbReference type="Proteomes" id="UP001249851"/>
    </source>
</evidence>
<reference evidence="7" key="1">
    <citation type="journal article" date="2023" name="G3 (Bethesda)">
        <title>Whole genome assembly and annotation of the endangered Caribbean coral Acropora cervicornis.</title>
        <authorList>
            <person name="Selwyn J.D."/>
            <person name="Vollmer S.V."/>
        </authorList>
    </citation>
    <scope>NUCLEOTIDE SEQUENCE</scope>
    <source>
        <strain evidence="7">K2</strain>
    </source>
</reference>
<gene>
    <name evidence="7" type="ORF">P5673_000312</name>
</gene>
<comment type="subcellular location">
    <subcellularLocation>
        <location evidence="1">Membrane</location>
        <topology evidence="1">Multi-pass membrane protein</topology>
    </subcellularLocation>
</comment>